<dbReference type="Pfam" id="PF01420">
    <property type="entry name" value="Methylase_S"/>
    <property type="match status" value="2"/>
</dbReference>
<dbReference type="GO" id="GO:0009307">
    <property type="term" value="P:DNA restriction-modification system"/>
    <property type="evidence" value="ECO:0007669"/>
    <property type="project" value="UniProtKB-KW"/>
</dbReference>
<dbReference type="PANTHER" id="PTHR43140">
    <property type="entry name" value="TYPE-1 RESTRICTION ENZYME ECOKI SPECIFICITY PROTEIN"/>
    <property type="match status" value="1"/>
</dbReference>
<feature type="domain" description="Type I restriction modification DNA specificity" evidence="5">
    <location>
        <begin position="155"/>
        <end position="288"/>
    </location>
</feature>
<evidence type="ECO:0000256" key="1">
    <source>
        <dbReference type="ARBA" id="ARBA00010923"/>
    </source>
</evidence>
<sequence length="593" mass="65973">MSTKELITDHLDLWTGAVTHKSGTGRGNNGKIELTGIKKLRELILELAVRGKLVEQDPSEEPASVLLDRIAEEKTRLVKEGKIKKPKNLKEVADEEKPFGLPEGWAWARMEAVSEYIQRGKGPKYAESGKVRVISQKCVQWSGLNLSTTRFVDDNSLNGYQDERYIRKNDILWNSTGTGTVGRAIVVKEPQHSTVVDSHVTIVRPLITEPCHILNYISSPSIQKRIEPDHKDSLVSGSTKQVELNSGSVKLLAVPLPPLSEQHRIVEKVDELMALCDRLEQQVGDQLEAHEVLVDTLLDALTRSTDAAESTENWARVAEHFDTLFTTEASIDKLKKTILQLAVMGRLVEQDPGDEPASVLLERIAEEKAQLVKEGKIKKTKKIPDVTEDDFLFELPKDWAWTRFENIVDPKFSISYGVLVPGPEPKNGVPLVRVADLSLSNPSDQPEKSISHEVDKKFAKTRLNGGEILLCVVGSIGKLGVAPNSWKGANIARAICRIMPTKLVSESYILMLLQTEFMQVRFGKDTRTLAQPTLNVGLIRSASTPLPPFEEQKRIVDKVDKLMALCDQLKVRLAKAGETRKHLIETVVEQAVG</sequence>
<evidence type="ECO:0000256" key="2">
    <source>
        <dbReference type="ARBA" id="ARBA00022747"/>
    </source>
</evidence>
<keyword evidence="3" id="KW-0238">DNA-binding</keyword>
<keyword evidence="6" id="KW-0378">Hydrolase</keyword>
<dbReference type="InterPro" id="IPR000055">
    <property type="entry name" value="Restrct_endonuc_typeI_TRD"/>
</dbReference>
<feature type="domain" description="Type I restriction modification DNA specificity" evidence="5">
    <location>
        <begin position="428"/>
        <end position="569"/>
    </location>
</feature>
<protein>
    <submittedName>
        <fullName evidence="6">Restriction endonuclease subunit S</fullName>
        <ecNumber evidence="6">3.1.21.-</ecNumber>
    </submittedName>
</protein>
<dbReference type="GO" id="GO:0004519">
    <property type="term" value="F:endonuclease activity"/>
    <property type="evidence" value="ECO:0007669"/>
    <property type="project" value="UniProtKB-KW"/>
</dbReference>
<dbReference type="SUPFAM" id="SSF116734">
    <property type="entry name" value="DNA methylase specificity domain"/>
    <property type="match status" value="2"/>
</dbReference>
<dbReference type="GO" id="GO:0003677">
    <property type="term" value="F:DNA binding"/>
    <property type="evidence" value="ECO:0007669"/>
    <property type="project" value="UniProtKB-KW"/>
</dbReference>
<keyword evidence="4" id="KW-0175">Coiled coil</keyword>
<dbReference type="CDD" id="cd17256">
    <property type="entry name" value="RMtype1_S_EcoJA65PI-TRD1-CR1_like"/>
    <property type="match status" value="1"/>
</dbReference>
<dbReference type="EMBL" id="CP159578">
    <property type="protein sequence ID" value="XCJ80724.1"/>
    <property type="molecule type" value="Genomic_DNA"/>
</dbReference>
<reference evidence="6" key="1">
    <citation type="submission" date="2024-06" db="EMBL/GenBank/DDBJ databases">
        <title>Complete genome of Salinicola endophyticus HNIBRBA4755.</title>
        <authorList>
            <person name="Shin S.Y."/>
            <person name="Kang H."/>
            <person name="Song J."/>
        </authorList>
    </citation>
    <scope>NUCLEOTIDE SEQUENCE</scope>
    <source>
        <strain evidence="6">HNIBRBA4755</strain>
    </source>
</reference>
<evidence type="ECO:0000313" key="6">
    <source>
        <dbReference type="EMBL" id="XCJ80724.1"/>
    </source>
</evidence>
<dbReference type="InterPro" id="IPR051212">
    <property type="entry name" value="Type-I_RE_S_subunit"/>
</dbReference>
<evidence type="ECO:0000256" key="3">
    <source>
        <dbReference type="ARBA" id="ARBA00023125"/>
    </source>
</evidence>
<organism evidence="6">
    <name type="scientific">Salinicola endophyticus</name>
    <dbReference type="NCBI Taxonomy" id="1949083"/>
    <lineage>
        <taxon>Bacteria</taxon>
        <taxon>Pseudomonadati</taxon>
        <taxon>Pseudomonadota</taxon>
        <taxon>Gammaproteobacteria</taxon>
        <taxon>Oceanospirillales</taxon>
        <taxon>Halomonadaceae</taxon>
        <taxon>Salinicola</taxon>
    </lineage>
</organism>
<evidence type="ECO:0000256" key="4">
    <source>
        <dbReference type="SAM" id="Coils"/>
    </source>
</evidence>
<dbReference type="InterPro" id="IPR044946">
    <property type="entry name" value="Restrct_endonuc_typeI_TRD_sf"/>
</dbReference>
<dbReference type="EC" id="3.1.21.-" evidence="6"/>
<evidence type="ECO:0000259" key="5">
    <source>
        <dbReference type="Pfam" id="PF01420"/>
    </source>
</evidence>
<feature type="coiled-coil region" evidence="4">
    <location>
        <begin position="262"/>
        <end position="289"/>
    </location>
</feature>
<dbReference type="Gene3D" id="3.90.220.20">
    <property type="entry name" value="DNA methylase specificity domains"/>
    <property type="match status" value="2"/>
</dbReference>
<keyword evidence="2" id="KW-0680">Restriction system</keyword>
<name>A0AB74UAU9_9GAMM</name>
<keyword evidence="6" id="KW-0255">Endonuclease</keyword>
<dbReference type="PANTHER" id="PTHR43140:SF1">
    <property type="entry name" value="TYPE I RESTRICTION ENZYME ECOKI SPECIFICITY SUBUNIT"/>
    <property type="match status" value="1"/>
</dbReference>
<dbReference type="AlphaFoldDB" id="A0AB74UAU9"/>
<dbReference type="GO" id="GO:0016787">
    <property type="term" value="F:hydrolase activity"/>
    <property type="evidence" value="ECO:0007669"/>
    <property type="project" value="UniProtKB-KW"/>
</dbReference>
<keyword evidence="6" id="KW-0540">Nuclease</keyword>
<comment type="similarity">
    <text evidence="1">Belongs to the type-I restriction system S methylase family.</text>
</comment>
<accession>A0AB74UAU9</accession>
<gene>
    <name evidence="6" type="ORF">ABV408_05965</name>
</gene>
<dbReference type="RefSeq" id="WP_353981534.1">
    <property type="nucleotide sequence ID" value="NZ_CP159578.1"/>
</dbReference>
<proteinExistence type="inferred from homology"/>